<proteinExistence type="predicted"/>
<evidence type="ECO:0000313" key="10">
    <source>
        <dbReference type="EMBL" id="ADJ61931.1"/>
    </source>
</evidence>
<evidence type="ECO:0000259" key="9">
    <source>
        <dbReference type="Pfam" id="PF22310"/>
    </source>
</evidence>
<keyword evidence="4" id="KW-0378">Hydrolase</keyword>
<evidence type="ECO:0000259" key="8">
    <source>
        <dbReference type="Pfam" id="PF01551"/>
    </source>
</evidence>
<dbReference type="GO" id="GO:0046872">
    <property type="term" value="F:metal ion binding"/>
    <property type="evidence" value="ECO:0007669"/>
    <property type="project" value="UniProtKB-KW"/>
</dbReference>
<dbReference type="Proteomes" id="UP000000329">
    <property type="component" value="Chromosome"/>
</dbReference>
<keyword evidence="7" id="KW-0812">Transmembrane</keyword>
<keyword evidence="11" id="KW-1185">Reference proteome</keyword>
<dbReference type="InterPro" id="IPR050570">
    <property type="entry name" value="Cell_wall_metabolism_enzyme"/>
</dbReference>
<dbReference type="InterPro" id="IPR011055">
    <property type="entry name" value="Dup_hybrid_motif"/>
</dbReference>
<dbReference type="GO" id="GO:0004222">
    <property type="term" value="F:metalloendopeptidase activity"/>
    <property type="evidence" value="ECO:0007669"/>
    <property type="project" value="TreeGrafter"/>
</dbReference>
<feature type="transmembrane region" description="Helical" evidence="7">
    <location>
        <begin position="75"/>
        <end position="94"/>
    </location>
</feature>
<dbReference type="SUPFAM" id="SSF51261">
    <property type="entry name" value="Duplicated hybrid motif"/>
    <property type="match status" value="1"/>
</dbReference>
<gene>
    <name evidence="10" type="ordered locus">Hsero_0406</name>
</gene>
<dbReference type="HOGENOM" id="CLU_026846_4_1_4"/>
<feature type="domain" description="M23ase beta-sheet core" evidence="8">
    <location>
        <begin position="363"/>
        <end position="459"/>
    </location>
</feature>
<dbReference type="Gene3D" id="3.10.450.350">
    <property type="match status" value="2"/>
</dbReference>
<keyword evidence="7" id="KW-0472">Membrane</keyword>
<keyword evidence="3" id="KW-0479">Metal-binding</keyword>
<keyword evidence="7" id="KW-1133">Transmembrane helix</keyword>
<dbReference type="Pfam" id="PF01551">
    <property type="entry name" value="Peptidase_M23"/>
    <property type="match status" value="1"/>
</dbReference>
<evidence type="ECO:0000256" key="2">
    <source>
        <dbReference type="ARBA" id="ARBA00022670"/>
    </source>
</evidence>
<dbReference type="MEROPS" id="M23.009"/>
<organism evidence="10 11">
    <name type="scientific">Herbaspirillum seropedicae (strain SmR1)</name>
    <dbReference type="NCBI Taxonomy" id="757424"/>
    <lineage>
        <taxon>Bacteria</taxon>
        <taxon>Pseudomonadati</taxon>
        <taxon>Pseudomonadota</taxon>
        <taxon>Betaproteobacteria</taxon>
        <taxon>Burkholderiales</taxon>
        <taxon>Oxalobacteraceae</taxon>
        <taxon>Herbaspirillum</taxon>
    </lineage>
</organism>
<dbReference type="STRING" id="757424.Hsero_0406"/>
<dbReference type="EMBL" id="CP002039">
    <property type="protein sequence ID" value="ADJ61931.1"/>
    <property type="molecule type" value="Genomic_DNA"/>
</dbReference>
<reference evidence="10 11" key="1">
    <citation type="submission" date="2010-04" db="EMBL/GenBank/DDBJ databases">
        <title>The genome of Herbaspirillum seropedicae SmR1, an endophytic, nitrogen-fixing, plant-growth promoting beta-Proteobacteria.</title>
        <authorList>
            <person name="Pedrosa F.O."/>
            <person name="Monteiro R.A."/>
            <person name="Wassem R."/>
            <person name="Cruz L.M."/>
            <person name="Ayub R.A."/>
            <person name="Colauto N.B."/>
            <person name="Fernandez M.A."/>
            <person name="Fungaro M.H.P."/>
            <person name="Grisard E.C."/>
            <person name="Hungria M."/>
            <person name="Madeira H.M.F."/>
            <person name="Nodari R.O."/>
            <person name="Osaku C.A."/>
            <person name="Petzl-Erler M.L."/>
            <person name="Terenzi H."/>
            <person name="Vieira L.G.E."/>
            <person name="Almeida M.I.M."/>
            <person name="Alves L.R."/>
            <person name="Arantes O.M.N."/>
            <person name="Balsanelli E."/>
            <person name="Barcellos F.G."/>
            <person name="Baura V.A."/>
            <person name="Binde D.R."/>
            <person name="Campo R.J."/>
            <person name="Chubatsu L.S."/>
            <person name="Chueire L.M.O."/>
            <person name="Ciferri R.R."/>
            <person name="Correa L.C."/>
            <person name="da Conceicao Silva J.L."/>
            <person name="Dabul A.N.G."/>
            <person name="Dambros B.P."/>
            <person name="Faoro H."/>
            <person name="Favetti A."/>
            <person name="Friedermann G."/>
            <person name="Furlaneto M.C."/>
            <person name="Gasques L.S."/>
            <person name="Gimenes C.C.T."/>
            <person name="Gioppo N.M.R."/>
            <person name="Glienke-Blanco C."/>
            <person name="Godoy L.P."/>
            <person name="Guerra M.P."/>
            <person name="Karp S."/>
            <person name="Kava-Cordeiro V."/>
            <person name="Margarido V.P."/>
            <person name="Mathioni S.M."/>
            <person name="Menck-Soares M.A."/>
            <person name="Murace N.K."/>
            <person name="Nicolas M.F."/>
            <person name="Oliveira C.E.C."/>
            <person name="Pagnan N.A.B."/>
            <person name="Pamphile J.A."/>
            <person name="Patussi E.V."/>
            <person name="Pereira L.F.P."/>
            <person name="Pereira-Ferrari L."/>
            <person name="Pinto F.G.S."/>
            <person name="Precoma C."/>
            <person name="Prioli A.J."/>
            <person name="Prioli S.M.A.P."/>
            <person name="Raittz R.T."/>
            <person name="Ramos H.J.O."/>
            <person name="Ribeiro E.M.S.F."/>
            <person name="Rigo L.U."/>
            <person name="Rocha C.L.M.S.C."/>
            <person name="Rocha S.N."/>
            <person name="Santos K."/>
            <person name="Satori D."/>
            <person name="Silva A.G."/>
            <person name="Simao R.C.G."/>
            <person name="Soares M.A.M."/>
            <person name="Souza E.M."/>
            <person name="Steffens M.B.R."/>
            <person name="Steindel M."/>
            <person name="Tadra-Sfeir M.Z."/>
            <person name="Takahashi E.K."/>
            <person name="Torres R.A."/>
            <person name="Valle J.S."/>
            <person name="Vernal J.I."/>
            <person name="Vilas-Boas L.A."/>
            <person name="Watanabe M.A.E."/>
            <person name="Weiss V.A."/>
            <person name="Yates M.A."/>
            <person name="Souza E.M."/>
        </authorList>
    </citation>
    <scope>NUCLEOTIDE SEQUENCE [LARGE SCALE GENOMIC DNA]</scope>
    <source>
        <strain evidence="10 11">SmR1</strain>
    </source>
</reference>
<sequence>MRWSFILRGRNTARGQEAPRFSYTHTRYRPRKHQILTYSVCMFPQDKLKHASSLCFSVLQSCHHKVAASSPKTRIIGASALFLAAFTIGAAGFAPAEPDMKDAPVNPISKELALPDLQHQISALEEQSQYYVNEEKVRSGDTLATLLNRLGVDDDEAMAFIKSDTLARSVMQLRAGKRVVAQTDDNGELVKLSATLDDGSDAPKNLVISRHDGKLSAEAQPAVLERRVEMRSGVIFSSLFAATDAVQIPDAVAMQLVDMFATNINFASDLRRGDRFNVVYETFWQNGDLVRTGRVLAGEFDNAGNRYQAVWFSDPASKTGGGGYYAFDGKSLKKAFLKSPLAFTRISSGFSMRLHPILGKWKQHTGVDFAAPTGTPIHAAADGVVDFVGKQNGYGNIVVIKHWSGYSTAYGHMSRFAPDIKKGMKVSQNDVIGFVGMTGWATGPHLHYEFRVNNQPRNPLSVDVPNNQALTGPQLQRFRTVAADMQHRMAMLRVPGAPDVKLASVK</sequence>
<keyword evidence="5" id="KW-0862">Zinc</keyword>
<evidence type="ECO:0000256" key="7">
    <source>
        <dbReference type="SAM" id="Phobius"/>
    </source>
</evidence>
<evidence type="ECO:0000256" key="1">
    <source>
        <dbReference type="ARBA" id="ARBA00001947"/>
    </source>
</evidence>
<dbReference type="PANTHER" id="PTHR21666:SF288">
    <property type="entry name" value="CELL DIVISION PROTEIN YTFB"/>
    <property type="match status" value="1"/>
</dbReference>
<dbReference type="CDD" id="cd12797">
    <property type="entry name" value="M23_peptidase"/>
    <property type="match status" value="1"/>
</dbReference>
<evidence type="ECO:0000256" key="4">
    <source>
        <dbReference type="ARBA" id="ARBA00022801"/>
    </source>
</evidence>
<evidence type="ECO:0000256" key="5">
    <source>
        <dbReference type="ARBA" id="ARBA00022833"/>
    </source>
</evidence>
<name>D8IX56_HERSS</name>
<dbReference type="AlphaFoldDB" id="D8IX56"/>
<keyword evidence="6" id="KW-0482">Metalloprotease</keyword>
<comment type="cofactor">
    <cofactor evidence="1">
        <name>Zn(2+)</name>
        <dbReference type="ChEBI" id="CHEBI:29105"/>
    </cofactor>
</comment>
<evidence type="ECO:0000256" key="6">
    <source>
        <dbReference type="ARBA" id="ARBA00023049"/>
    </source>
</evidence>
<dbReference type="eggNOG" id="COG0739">
    <property type="taxonomic scope" value="Bacteria"/>
</dbReference>
<protein>
    <submittedName>
        <fullName evidence="10">Membrane metalloendopeptidase protein</fullName>
    </submittedName>
</protein>
<evidence type="ECO:0000256" key="3">
    <source>
        <dbReference type="ARBA" id="ARBA00022723"/>
    </source>
</evidence>
<accession>D8IX56</accession>
<dbReference type="Pfam" id="PF22310">
    <property type="entry name" value="NMB0315_dom_I"/>
    <property type="match status" value="1"/>
</dbReference>
<evidence type="ECO:0000313" key="11">
    <source>
        <dbReference type="Proteomes" id="UP000000329"/>
    </source>
</evidence>
<feature type="domain" description="DD-carboxypeptidase/endopeptidase Mpg-like N-terminal" evidence="9">
    <location>
        <begin position="131"/>
        <end position="207"/>
    </location>
</feature>
<dbReference type="InterPro" id="IPR054512">
    <property type="entry name" value="NMB0315-like_N"/>
</dbReference>
<dbReference type="InterPro" id="IPR016047">
    <property type="entry name" value="M23ase_b-sheet_dom"/>
</dbReference>
<dbReference type="GO" id="GO:0006508">
    <property type="term" value="P:proteolysis"/>
    <property type="evidence" value="ECO:0007669"/>
    <property type="project" value="UniProtKB-KW"/>
</dbReference>
<dbReference type="Gene3D" id="2.70.70.10">
    <property type="entry name" value="Glucose Permease (Domain IIA)"/>
    <property type="match status" value="1"/>
</dbReference>
<keyword evidence="2" id="KW-0645">Protease</keyword>
<dbReference type="PANTHER" id="PTHR21666">
    <property type="entry name" value="PEPTIDASE-RELATED"/>
    <property type="match status" value="1"/>
</dbReference>
<dbReference type="KEGG" id="hse:Hsero_0406"/>